<dbReference type="Proteomes" id="UP001183176">
    <property type="component" value="Unassembled WGS sequence"/>
</dbReference>
<organism evidence="1 2">
    <name type="scientific">Jatrophihabitans lederbergiae</name>
    <dbReference type="NCBI Taxonomy" id="3075547"/>
    <lineage>
        <taxon>Bacteria</taxon>
        <taxon>Bacillati</taxon>
        <taxon>Actinomycetota</taxon>
        <taxon>Actinomycetes</taxon>
        <taxon>Jatrophihabitantales</taxon>
        <taxon>Jatrophihabitantaceae</taxon>
        <taxon>Jatrophihabitans</taxon>
    </lineage>
</organism>
<name>A0ABU2JG48_9ACTN</name>
<accession>A0ABU2JG48</accession>
<evidence type="ECO:0000313" key="2">
    <source>
        <dbReference type="Proteomes" id="UP001183176"/>
    </source>
</evidence>
<dbReference type="RefSeq" id="WP_311424345.1">
    <property type="nucleotide sequence ID" value="NZ_JAVREH010000031.1"/>
</dbReference>
<keyword evidence="2" id="KW-1185">Reference proteome</keyword>
<protein>
    <submittedName>
        <fullName evidence="1">Uncharacterized protein</fullName>
    </submittedName>
</protein>
<dbReference type="EMBL" id="JAVREH010000031">
    <property type="protein sequence ID" value="MDT0263198.1"/>
    <property type="molecule type" value="Genomic_DNA"/>
</dbReference>
<reference evidence="2" key="1">
    <citation type="submission" date="2023-07" db="EMBL/GenBank/DDBJ databases">
        <title>30 novel species of actinomycetes from the DSMZ collection.</title>
        <authorList>
            <person name="Nouioui I."/>
        </authorList>
    </citation>
    <scope>NUCLEOTIDE SEQUENCE [LARGE SCALE GENOMIC DNA]</scope>
    <source>
        <strain evidence="2">DSM 44399</strain>
    </source>
</reference>
<sequence length="64" mass="6769">MEQDTIIAFLSSSCEGCTGFWHELADPDGSWAAPGGTRLLVVTKSADEESPAALSKLCPPVSTW</sequence>
<gene>
    <name evidence="1" type="ORF">RM423_17565</name>
</gene>
<evidence type="ECO:0000313" key="1">
    <source>
        <dbReference type="EMBL" id="MDT0263198.1"/>
    </source>
</evidence>
<proteinExistence type="predicted"/>
<comment type="caution">
    <text evidence="1">The sequence shown here is derived from an EMBL/GenBank/DDBJ whole genome shotgun (WGS) entry which is preliminary data.</text>
</comment>